<evidence type="ECO:0000313" key="2">
    <source>
        <dbReference type="Proteomes" id="UP001225072"/>
    </source>
</evidence>
<dbReference type="Proteomes" id="UP001225072">
    <property type="component" value="Unassembled WGS sequence"/>
</dbReference>
<accession>A0ABU0TE92</accession>
<protein>
    <submittedName>
        <fullName evidence="1">Ribosomal protein L31E</fullName>
    </submittedName>
</protein>
<organism evidence="1 2">
    <name type="scientific">Chryseobacterium camelliae</name>
    <dbReference type="NCBI Taxonomy" id="1265445"/>
    <lineage>
        <taxon>Bacteria</taxon>
        <taxon>Pseudomonadati</taxon>
        <taxon>Bacteroidota</taxon>
        <taxon>Flavobacteriia</taxon>
        <taxon>Flavobacteriales</taxon>
        <taxon>Weeksellaceae</taxon>
        <taxon>Chryseobacterium group</taxon>
        <taxon>Chryseobacterium</taxon>
    </lineage>
</organism>
<name>A0ABU0TE92_9FLAO</name>
<keyword evidence="1" id="KW-0687">Ribonucleoprotein</keyword>
<keyword evidence="1" id="KW-0689">Ribosomal protein</keyword>
<dbReference type="RefSeq" id="WP_307446113.1">
    <property type="nucleotide sequence ID" value="NZ_JAUTAL010000001.1"/>
</dbReference>
<keyword evidence="2" id="KW-1185">Reference proteome</keyword>
<evidence type="ECO:0000313" key="1">
    <source>
        <dbReference type="EMBL" id="MDQ1095392.1"/>
    </source>
</evidence>
<dbReference type="GO" id="GO:0005840">
    <property type="term" value="C:ribosome"/>
    <property type="evidence" value="ECO:0007669"/>
    <property type="project" value="UniProtKB-KW"/>
</dbReference>
<dbReference type="EMBL" id="JAUTAL010000001">
    <property type="protein sequence ID" value="MDQ1095392.1"/>
    <property type="molecule type" value="Genomic_DNA"/>
</dbReference>
<comment type="caution">
    <text evidence="1">The sequence shown here is derived from an EMBL/GenBank/DDBJ whole genome shotgun (WGS) entry which is preliminary data.</text>
</comment>
<sequence>MKIVRPKILGTLQIKIAIAGNCIVENGVNKPPNKIRIPCNNHEDALEIIERLKTAKPGDIIHI</sequence>
<reference evidence="1 2" key="1">
    <citation type="submission" date="2023-07" db="EMBL/GenBank/DDBJ databases">
        <title>Functional and genomic diversity of the sorghum phyllosphere microbiome.</title>
        <authorList>
            <person name="Shade A."/>
        </authorList>
    </citation>
    <scope>NUCLEOTIDE SEQUENCE [LARGE SCALE GENOMIC DNA]</scope>
    <source>
        <strain evidence="1 2">SORGH_AS_1064</strain>
    </source>
</reference>
<proteinExistence type="predicted"/>
<gene>
    <name evidence="1" type="ORF">QE404_000539</name>
</gene>